<dbReference type="Pfam" id="PF01464">
    <property type="entry name" value="SLT"/>
    <property type="match status" value="1"/>
</dbReference>
<dbReference type="InterPro" id="IPR018392">
    <property type="entry name" value="LysM"/>
</dbReference>
<dbReference type="Proteomes" id="UP001164737">
    <property type="component" value="Chromosome"/>
</dbReference>
<name>A0AA47IBG7_9XANT</name>
<accession>A0AA47IBG7</accession>
<dbReference type="InterPro" id="IPR008258">
    <property type="entry name" value="Transglycosylase_SLT_dom_1"/>
</dbReference>
<evidence type="ECO:0000313" key="4">
    <source>
        <dbReference type="EMBL" id="WAH63378.1"/>
    </source>
</evidence>
<feature type="domain" description="LysM" evidence="3">
    <location>
        <begin position="345"/>
        <end position="389"/>
    </location>
</feature>
<feature type="compositionally biased region" description="Low complexity" evidence="1">
    <location>
        <begin position="20"/>
        <end position="37"/>
    </location>
</feature>
<dbReference type="SUPFAM" id="SSF54106">
    <property type="entry name" value="LysM domain"/>
    <property type="match status" value="1"/>
</dbReference>
<feature type="region of interest" description="Disordered" evidence="1">
    <location>
        <begin position="20"/>
        <end position="44"/>
    </location>
</feature>
<dbReference type="PANTHER" id="PTHR33734:SF22">
    <property type="entry name" value="MEMBRANE-BOUND LYTIC MUREIN TRANSGLYCOSYLASE D"/>
    <property type="match status" value="1"/>
</dbReference>
<feature type="signal peptide" evidence="2">
    <location>
        <begin position="1"/>
        <end position="20"/>
    </location>
</feature>
<dbReference type="Pfam" id="PF01476">
    <property type="entry name" value="LysM"/>
    <property type="match status" value="1"/>
</dbReference>
<evidence type="ECO:0000259" key="3">
    <source>
        <dbReference type="PROSITE" id="PS51782"/>
    </source>
</evidence>
<evidence type="ECO:0000256" key="2">
    <source>
        <dbReference type="SAM" id="SignalP"/>
    </source>
</evidence>
<dbReference type="GO" id="GO:0008932">
    <property type="term" value="F:lytic endotransglycosylase activity"/>
    <property type="evidence" value="ECO:0007669"/>
    <property type="project" value="TreeGrafter"/>
</dbReference>
<dbReference type="PROSITE" id="PS51782">
    <property type="entry name" value="LYSM"/>
    <property type="match status" value="1"/>
</dbReference>
<dbReference type="CDD" id="cd00118">
    <property type="entry name" value="LysM"/>
    <property type="match status" value="1"/>
</dbReference>
<dbReference type="EMBL" id="CP107241">
    <property type="protein sequence ID" value="WAH63378.1"/>
    <property type="molecule type" value="Genomic_DNA"/>
</dbReference>
<organism evidence="4 5">
    <name type="scientific">Xanthomonas hortorum</name>
    <dbReference type="NCBI Taxonomy" id="56454"/>
    <lineage>
        <taxon>Bacteria</taxon>
        <taxon>Pseudomonadati</taxon>
        <taxon>Pseudomonadota</taxon>
        <taxon>Gammaproteobacteria</taxon>
        <taxon>Lysobacterales</taxon>
        <taxon>Lysobacteraceae</taxon>
        <taxon>Xanthomonas</taxon>
    </lineage>
</organism>
<evidence type="ECO:0000313" key="5">
    <source>
        <dbReference type="Proteomes" id="UP001164737"/>
    </source>
</evidence>
<dbReference type="SUPFAM" id="SSF53955">
    <property type="entry name" value="Lysozyme-like"/>
    <property type="match status" value="1"/>
</dbReference>
<sequence>MRRLLLAVLAACAAIAPAAASPAEASRPTPASSSTTPPAAPSLRNGQDIFSSFLDGRADPGCDSEHSDTRWEQHFSRAPARLADDAQDVLPLFGYVVDELRKADMPTEFALIPFVESGYRPGARNGSGPAGLWQFIATTARNHHVPVGAQYDGRLSAVDSTTAAVRYLKTLYGMFGGDWRLALMAYNAGEYRVLQAMRTAGMNAQNARPSELPGMSKVTYEYVEKLHALACVLDHAQQQGNLLTSLDRPVPVLTEHALPVGTSLNAWAGQRAIEPQLLARLNPALASARAAPSGVHVLAPVAAAQPGSAGAVVASADVGRIAETNDAAPTVVAATTARTSNAQARTHTVRNGESAWAIARRYGVTVATLLASNGLDKRAVLKPGMVLSFDDRP</sequence>
<dbReference type="Gene3D" id="3.10.350.10">
    <property type="entry name" value="LysM domain"/>
    <property type="match status" value="1"/>
</dbReference>
<dbReference type="Gene3D" id="1.10.530.10">
    <property type="match status" value="1"/>
</dbReference>
<dbReference type="RefSeq" id="WP_268212552.1">
    <property type="nucleotide sequence ID" value="NZ_CP107241.1"/>
</dbReference>
<dbReference type="PANTHER" id="PTHR33734">
    <property type="entry name" value="LYSM DOMAIN-CONTAINING GPI-ANCHORED PROTEIN 2"/>
    <property type="match status" value="1"/>
</dbReference>
<dbReference type="SMART" id="SM00257">
    <property type="entry name" value="LysM"/>
    <property type="match status" value="1"/>
</dbReference>
<dbReference type="InterPro" id="IPR036779">
    <property type="entry name" value="LysM_dom_sf"/>
</dbReference>
<dbReference type="AlphaFoldDB" id="A0AA47IBG7"/>
<reference evidence="4" key="1">
    <citation type="submission" date="2022-10" db="EMBL/GenBank/DDBJ databases">
        <title>Complete genome sequence resource for Xanthomonas hortorum isolated from Greek Oregano.</title>
        <authorList>
            <person name="Gonzalez-Tobon J."/>
            <person name="Helmann T.C."/>
            <person name="Daughtrey M."/>
            <person name="Stodghill P.V."/>
            <person name="Filiatrault M.J."/>
        </authorList>
    </citation>
    <scope>NUCLEOTIDE SEQUENCE</scope>
    <source>
        <strain evidence="4">Oregano 108</strain>
    </source>
</reference>
<feature type="chain" id="PRO_5041332561" evidence="2">
    <location>
        <begin position="21"/>
        <end position="393"/>
    </location>
</feature>
<proteinExistence type="predicted"/>
<keyword evidence="2" id="KW-0732">Signal</keyword>
<dbReference type="CDD" id="cd16894">
    <property type="entry name" value="MltD-like"/>
    <property type="match status" value="1"/>
</dbReference>
<dbReference type="InterPro" id="IPR023346">
    <property type="entry name" value="Lysozyme-like_dom_sf"/>
</dbReference>
<evidence type="ECO:0000256" key="1">
    <source>
        <dbReference type="SAM" id="MobiDB-lite"/>
    </source>
</evidence>
<gene>
    <name evidence="4" type="ORF">OEG85_18175</name>
</gene>
<protein>
    <submittedName>
        <fullName evidence="4">Transglycosylase SLT domain-containing protein</fullName>
    </submittedName>
</protein>